<dbReference type="InterPro" id="IPR051598">
    <property type="entry name" value="TSUP/Inactive_protease-like"/>
</dbReference>
<evidence type="ECO:0000313" key="7">
    <source>
        <dbReference type="Proteomes" id="UP001458946"/>
    </source>
</evidence>
<sequence>MIFALIGAALIGLSLGLLGSGGSILTVPVLVYLVGESEKLAITESLAIVGCISLFGLWPYARRGLVDWRRFALFGLPGMLGTLLGSSLSQHLSGRAQLSVFAVVMLLAAVMMFRPTKAEPAEPQAYSAASTALQGIGVGALTGLVGVGGGFLIVPALVLLGRLPMRYAVGTSLAIISLNSLTGFAKHLHLTSEPLHWPLIGLFAALGIVGSYAGSQLGTRFNNTELRRGFGVFLVCMGLYVLYMNGLR</sequence>
<feature type="transmembrane region" description="Helical" evidence="5">
    <location>
        <begin position="167"/>
        <end position="185"/>
    </location>
</feature>
<name>A0ABP9VB12_9DEIO</name>
<accession>A0ABP9VB12</accession>
<dbReference type="Pfam" id="PF01925">
    <property type="entry name" value="TauE"/>
    <property type="match status" value="1"/>
</dbReference>
<keyword evidence="3 5" id="KW-1133">Transmembrane helix</keyword>
<feature type="transmembrane region" description="Helical" evidence="5">
    <location>
        <begin position="136"/>
        <end position="160"/>
    </location>
</feature>
<evidence type="ECO:0000256" key="1">
    <source>
        <dbReference type="ARBA" id="ARBA00004141"/>
    </source>
</evidence>
<keyword evidence="2 5" id="KW-0812">Transmembrane</keyword>
<feature type="transmembrane region" description="Helical" evidence="5">
    <location>
        <begin position="226"/>
        <end position="243"/>
    </location>
</feature>
<evidence type="ECO:0000256" key="4">
    <source>
        <dbReference type="ARBA" id="ARBA00023136"/>
    </source>
</evidence>
<dbReference type="InterPro" id="IPR002781">
    <property type="entry name" value="TM_pro_TauE-like"/>
</dbReference>
<dbReference type="PANTHER" id="PTHR43701">
    <property type="entry name" value="MEMBRANE TRANSPORTER PROTEIN MJ0441-RELATED"/>
    <property type="match status" value="1"/>
</dbReference>
<comment type="caution">
    <text evidence="6">The sequence shown here is derived from an EMBL/GenBank/DDBJ whole genome shotgun (WGS) entry which is preliminary data.</text>
</comment>
<keyword evidence="7" id="KW-1185">Reference proteome</keyword>
<comment type="similarity">
    <text evidence="5">Belongs to the 4-toluene sulfonate uptake permease (TSUP) (TC 2.A.102) family.</text>
</comment>
<proteinExistence type="inferred from homology"/>
<comment type="subcellular location">
    <subcellularLocation>
        <location evidence="5">Cell membrane</location>
        <topology evidence="5">Multi-pass membrane protein</topology>
    </subcellularLocation>
    <subcellularLocation>
        <location evidence="1">Membrane</location>
        <topology evidence="1">Multi-pass membrane protein</topology>
    </subcellularLocation>
</comment>
<evidence type="ECO:0000256" key="2">
    <source>
        <dbReference type="ARBA" id="ARBA00022692"/>
    </source>
</evidence>
<keyword evidence="4 5" id="KW-0472">Membrane</keyword>
<dbReference type="RefSeq" id="WP_353541696.1">
    <property type="nucleotide sequence ID" value="NZ_BAABRN010000012.1"/>
</dbReference>
<keyword evidence="5" id="KW-1003">Cell membrane</keyword>
<reference evidence="6 7" key="1">
    <citation type="submission" date="2024-02" db="EMBL/GenBank/DDBJ databases">
        <title>Deinococcus xinjiangensis NBRC 107630.</title>
        <authorList>
            <person name="Ichikawa N."/>
            <person name="Katano-Makiyama Y."/>
            <person name="Hidaka K."/>
        </authorList>
    </citation>
    <scope>NUCLEOTIDE SEQUENCE [LARGE SCALE GENOMIC DNA]</scope>
    <source>
        <strain evidence="6 7">NBRC 107630</strain>
    </source>
</reference>
<evidence type="ECO:0000256" key="3">
    <source>
        <dbReference type="ARBA" id="ARBA00022989"/>
    </source>
</evidence>
<gene>
    <name evidence="6" type="ORF">Dxin01_01469</name>
</gene>
<dbReference type="Proteomes" id="UP001458946">
    <property type="component" value="Unassembled WGS sequence"/>
</dbReference>
<protein>
    <recommendedName>
        <fullName evidence="5">Probable membrane transporter protein</fullName>
    </recommendedName>
</protein>
<evidence type="ECO:0000256" key="5">
    <source>
        <dbReference type="RuleBase" id="RU363041"/>
    </source>
</evidence>
<feature type="transmembrane region" description="Helical" evidence="5">
    <location>
        <begin position="197"/>
        <end position="214"/>
    </location>
</feature>
<evidence type="ECO:0000313" key="6">
    <source>
        <dbReference type="EMBL" id="GAA5501730.1"/>
    </source>
</evidence>
<dbReference type="EMBL" id="BAABRN010000012">
    <property type="protein sequence ID" value="GAA5501730.1"/>
    <property type="molecule type" value="Genomic_DNA"/>
</dbReference>
<dbReference type="PANTHER" id="PTHR43701:SF2">
    <property type="entry name" value="MEMBRANE TRANSPORTER PROTEIN YJNA-RELATED"/>
    <property type="match status" value="1"/>
</dbReference>
<organism evidence="6 7">
    <name type="scientific">Deinococcus xinjiangensis</name>
    <dbReference type="NCBI Taxonomy" id="457454"/>
    <lineage>
        <taxon>Bacteria</taxon>
        <taxon>Thermotogati</taxon>
        <taxon>Deinococcota</taxon>
        <taxon>Deinococci</taxon>
        <taxon>Deinococcales</taxon>
        <taxon>Deinococcaceae</taxon>
        <taxon>Deinococcus</taxon>
    </lineage>
</organism>
<feature type="transmembrane region" description="Helical" evidence="5">
    <location>
        <begin position="42"/>
        <end position="61"/>
    </location>
</feature>
<feature type="transmembrane region" description="Helical" evidence="5">
    <location>
        <begin position="98"/>
        <end position="116"/>
    </location>
</feature>